<dbReference type="PANTHER" id="PTHR33281">
    <property type="entry name" value="UPF0187 PROTEIN YNEE"/>
    <property type="match status" value="1"/>
</dbReference>
<dbReference type="InterPro" id="IPR044669">
    <property type="entry name" value="YneE/VCCN1/2-like"/>
</dbReference>
<keyword evidence="5 9" id="KW-1133">Transmembrane helix</keyword>
<evidence type="ECO:0000256" key="3">
    <source>
        <dbReference type="ARBA" id="ARBA00022475"/>
    </source>
</evidence>
<evidence type="ECO:0000256" key="7">
    <source>
        <dbReference type="ARBA" id="ARBA00023136"/>
    </source>
</evidence>
<keyword evidence="11" id="KW-1185">Reference proteome</keyword>
<feature type="transmembrane region" description="Helical" evidence="9">
    <location>
        <begin position="43"/>
        <end position="62"/>
    </location>
</feature>
<keyword evidence="7 9" id="KW-0472">Membrane</keyword>
<dbReference type="PANTHER" id="PTHR33281:SF19">
    <property type="entry name" value="VOLTAGE-DEPENDENT ANION CHANNEL-FORMING PROTEIN YNEE"/>
    <property type="match status" value="1"/>
</dbReference>
<dbReference type="Proteomes" id="UP000078459">
    <property type="component" value="Unassembled WGS sequence"/>
</dbReference>
<name>A0A179DE05_9SPHI</name>
<dbReference type="AlphaFoldDB" id="A0A179DE05"/>
<keyword evidence="6" id="KW-0406">Ion transport</keyword>
<evidence type="ECO:0000256" key="2">
    <source>
        <dbReference type="ARBA" id="ARBA00022448"/>
    </source>
</evidence>
<gene>
    <name evidence="10" type="ORF">A5893_11060</name>
</gene>
<dbReference type="EMBL" id="LWHJ01000028">
    <property type="protein sequence ID" value="OAQ39198.1"/>
    <property type="molecule type" value="Genomic_DNA"/>
</dbReference>
<evidence type="ECO:0000256" key="9">
    <source>
        <dbReference type="SAM" id="Phobius"/>
    </source>
</evidence>
<organism evidence="10 11">
    <name type="scientific">Pedobacter psychrophilus</name>
    <dbReference type="NCBI Taxonomy" id="1826909"/>
    <lineage>
        <taxon>Bacteria</taxon>
        <taxon>Pseudomonadati</taxon>
        <taxon>Bacteroidota</taxon>
        <taxon>Sphingobacteriia</taxon>
        <taxon>Sphingobacteriales</taxon>
        <taxon>Sphingobacteriaceae</taxon>
        <taxon>Pedobacter</taxon>
    </lineage>
</organism>
<keyword evidence="3" id="KW-1003">Cell membrane</keyword>
<dbReference type="RefSeq" id="WP_068822723.1">
    <property type="nucleotide sequence ID" value="NZ_LWHJ01000028.1"/>
</dbReference>
<feature type="transmembrane region" description="Helical" evidence="9">
    <location>
        <begin position="209"/>
        <end position="228"/>
    </location>
</feature>
<dbReference type="Pfam" id="PF25539">
    <property type="entry name" value="Bestrophin_2"/>
    <property type="match status" value="1"/>
</dbReference>
<evidence type="ECO:0000256" key="5">
    <source>
        <dbReference type="ARBA" id="ARBA00022989"/>
    </source>
</evidence>
<comment type="subcellular location">
    <subcellularLocation>
        <location evidence="1">Cell membrane</location>
        <topology evidence="1">Multi-pass membrane protein</topology>
    </subcellularLocation>
</comment>
<reference evidence="10 11" key="2">
    <citation type="submission" date="2016-06" db="EMBL/GenBank/DDBJ databases">
        <title>Pedobacter psychrophilus sp. nov., isolated from Antarctic fragmentary rock.</title>
        <authorList>
            <person name="Svec P."/>
        </authorList>
    </citation>
    <scope>NUCLEOTIDE SEQUENCE [LARGE SCALE GENOMIC DNA]</scope>
    <source>
        <strain evidence="10 11">CCM 8644</strain>
    </source>
</reference>
<dbReference type="GO" id="GO:0005886">
    <property type="term" value="C:plasma membrane"/>
    <property type="evidence" value="ECO:0007669"/>
    <property type="project" value="UniProtKB-SubCell"/>
</dbReference>
<comment type="similarity">
    <text evidence="8">Belongs to the anion channel-forming bestrophin (TC 1.A.46) family.</text>
</comment>
<comment type="caution">
    <text evidence="10">The sequence shown here is derived from an EMBL/GenBank/DDBJ whole genome shotgun (WGS) entry which is preliminary data.</text>
</comment>
<evidence type="ECO:0000256" key="4">
    <source>
        <dbReference type="ARBA" id="ARBA00022692"/>
    </source>
</evidence>
<protein>
    <recommendedName>
        <fullName evidence="12">Bestrophin</fullName>
    </recommendedName>
</protein>
<accession>A0A179DE05</accession>
<evidence type="ECO:0000313" key="11">
    <source>
        <dbReference type="Proteomes" id="UP000078459"/>
    </source>
</evidence>
<evidence type="ECO:0008006" key="12">
    <source>
        <dbReference type="Google" id="ProtNLM"/>
    </source>
</evidence>
<proteinExistence type="inferred from homology"/>
<dbReference type="STRING" id="1826909.A5893_11060"/>
<feature type="transmembrane region" description="Helical" evidence="9">
    <location>
        <begin position="234"/>
        <end position="250"/>
    </location>
</feature>
<evidence type="ECO:0000313" key="10">
    <source>
        <dbReference type="EMBL" id="OAQ39198.1"/>
    </source>
</evidence>
<dbReference type="OrthoDB" id="445589at2"/>
<dbReference type="GO" id="GO:0005254">
    <property type="term" value="F:chloride channel activity"/>
    <property type="evidence" value="ECO:0007669"/>
    <property type="project" value="InterPro"/>
</dbReference>
<keyword evidence="4 9" id="KW-0812">Transmembrane</keyword>
<evidence type="ECO:0000256" key="8">
    <source>
        <dbReference type="ARBA" id="ARBA00034708"/>
    </source>
</evidence>
<reference evidence="10 11" key="1">
    <citation type="submission" date="2016-04" db="EMBL/GenBank/DDBJ databases">
        <authorList>
            <person name="Evans L.H."/>
            <person name="Alamgir A."/>
            <person name="Owens N."/>
            <person name="Weber N.D."/>
            <person name="Virtaneva K."/>
            <person name="Barbian K."/>
            <person name="Babar A."/>
            <person name="Rosenke K."/>
        </authorList>
    </citation>
    <scope>NUCLEOTIDE SEQUENCE [LARGE SCALE GENOMIC DNA]</scope>
    <source>
        <strain evidence="10 11">CCM 8644</strain>
    </source>
</reference>
<evidence type="ECO:0000256" key="1">
    <source>
        <dbReference type="ARBA" id="ARBA00004651"/>
    </source>
</evidence>
<keyword evidence="2" id="KW-0813">Transport</keyword>
<sequence length="311" mass="36020">MLLKENIPISYLFGQIKTQIFWLTIYSTSVYLMHTFLNFEDVSIPIAIPSILGTIISLLLAFRSNQAYDRWWEARILWGRIVNDSRSFARQVISFIDNSYDESDKSDMKKRMINRQIAWCHSLSQHLRGLNAHKAYKDYVSIEEANGLNNVDHVPLNLMDQHANDLRLLLRLGWINEYQQVKMDETLSKFSDSMGGCERIKNTVFPMTYSVYIHFLVILFVLILPFGLIEFFGVFQIPLVVAISSSFFLIEKMAIHLQDPFENKPSDTPTTAISKTIEKNLKELLKECMENSEIQNSNLPISNKSLAFYIL</sequence>
<feature type="transmembrane region" description="Helical" evidence="9">
    <location>
        <begin position="20"/>
        <end position="37"/>
    </location>
</feature>
<evidence type="ECO:0000256" key="6">
    <source>
        <dbReference type="ARBA" id="ARBA00023065"/>
    </source>
</evidence>